<organism evidence="2 3">
    <name type="scientific">Roseobacter sinensis</name>
    <dbReference type="NCBI Taxonomy" id="2931391"/>
    <lineage>
        <taxon>Bacteria</taxon>
        <taxon>Pseudomonadati</taxon>
        <taxon>Pseudomonadota</taxon>
        <taxon>Alphaproteobacteria</taxon>
        <taxon>Rhodobacterales</taxon>
        <taxon>Roseobacteraceae</taxon>
        <taxon>Roseobacter</taxon>
    </lineage>
</organism>
<gene>
    <name evidence="2" type="ORF">MUB52_07360</name>
</gene>
<proteinExistence type="predicted"/>
<feature type="signal peptide" evidence="1">
    <location>
        <begin position="1"/>
        <end position="19"/>
    </location>
</feature>
<protein>
    <recommendedName>
        <fullName evidence="4">PEP-CTERM sorting domain-containing protein</fullName>
    </recommendedName>
</protein>
<keyword evidence="3" id="KW-1185">Reference proteome</keyword>
<evidence type="ECO:0000313" key="2">
    <source>
        <dbReference type="EMBL" id="MCV3271240.1"/>
    </source>
</evidence>
<keyword evidence="1" id="KW-0732">Signal</keyword>
<reference evidence="2 3" key="1">
    <citation type="submission" date="2022-04" db="EMBL/GenBank/DDBJ databases">
        <title>Roseobacter sp. WL0113 is a bacterium isolated from neritic sediment.</title>
        <authorList>
            <person name="Wang L."/>
            <person name="He W."/>
            <person name="Zhang D.-F."/>
        </authorList>
    </citation>
    <scope>NUCLEOTIDE SEQUENCE [LARGE SCALE GENOMIC DNA]</scope>
    <source>
        <strain evidence="2 3">WL0113</strain>
    </source>
</reference>
<dbReference type="RefSeq" id="WP_263843570.1">
    <property type="nucleotide sequence ID" value="NZ_JALIEB010000004.1"/>
</dbReference>
<dbReference type="Proteomes" id="UP001208690">
    <property type="component" value="Unassembled WGS sequence"/>
</dbReference>
<accession>A0ABT3BCF3</accession>
<dbReference type="EMBL" id="JALIEB010000004">
    <property type="protein sequence ID" value="MCV3271240.1"/>
    <property type="molecule type" value="Genomic_DNA"/>
</dbReference>
<evidence type="ECO:0000313" key="3">
    <source>
        <dbReference type="Proteomes" id="UP001208690"/>
    </source>
</evidence>
<sequence length="220" mass="23529">MKYVLSSVALSVFVTTASAASLTVENDTINVSGEFTWTAGEGDVDPVRGSTTYTFELPLTGTPFDAEFTPPAGAPQQVPHTIGHGLPVSIGDPQTCDTQREGEVTAYLFNWQGPRVPVLRPDDTAIEPQPVLTDQYIGLGGLLYVSDGADGANNVGYMNFFLNFNEDYSQLLSISATQVVESSTFAPHPDGETVSELGILVALAVDEFDPISTADVRHRK</sequence>
<feature type="chain" id="PRO_5046861493" description="PEP-CTERM sorting domain-containing protein" evidence="1">
    <location>
        <begin position="20"/>
        <end position="220"/>
    </location>
</feature>
<name>A0ABT3BCF3_9RHOB</name>
<evidence type="ECO:0000256" key="1">
    <source>
        <dbReference type="SAM" id="SignalP"/>
    </source>
</evidence>
<comment type="caution">
    <text evidence="2">The sequence shown here is derived from an EMBL/GenBank/DDBJ whole genome shotgun (WGS) entry which is preliminary data.</text>
</comment>
<evidence type="ECO:0008006" key="4">
    <source>
        <dbReference type="Google" id="ProtNLM"/>
    </source>
</evidence>